<evidence type="ECO:0000256" key="4">
    <source>
        <dbReference type="ARBA" id="ARBA00022737"/>
    </source>
</evidence>
<dbReference type="GO" id="GO:0004190">
    <property type="term" value="F:aspartic-type endopeptidase activity"/>
    <property type="evidence" value="ECO:0007669"/>
    <property type="project" value="UniProtKB-KW"/>
</dbReference>
<feature type="active site" evidence="9">
    <location>
        <position position="80"/>
    </location>
</feature>
<keyword evidence="2 10" id="KW-0645">Protease</keyword>
<gene>
    <name evidence="13" type="ORF">LLUT_LOCUS20464</name>
</gene>
<evidence type="ECO:0000256" key="8">
    <source>
        <dbReference type="ARBA" id="ARBA00077656"/>
    </source>
</evidence>
<dbReference type="InterPro" id="IPR021109">
    <property type="entry name" value="Peptidase_aspartic_dom_sf"/>
</dbReference>
<dbReference type="FunFam" id="2.40.70.10:FF:000015">
    <property type="entry name" value="Aspartyl protease family protein"/>
    <property type="match status" value="1"/>
</dbReference>
<dbReference type="Pfam" id="PF14541">
    <property type="entry name" value="TAXi_C"/>
    <property type="match status" value="1"/>
</dbReference>
<protein>
    <recommendedName>
        <fullName evidence="7">Aspartic proteinase Asp1</fullName>
    </recommendedName>
    <alternativeName>
        <fullName evidence="8">Nucellin-like protein</fullName>
    </alternativeName>
</protein>
<evidence type="ECO:0000256" key="9">
    <source>
        <dbReference type="PIRSR" id="PIRSR601461-1"/>
    </source>
</evidence>
<comment type="similarity">
    <text evidence="1 10">Belongs to the peptidase A1 family.</text>
</comment>
<feature type="chain" id="PRO_5043584263" description="Aspartic proteinase Asp1" evidence="11">
    <location>
        <begin position="29"/>
        <end position="410"/>
    </location>
</feature>
<dbReference type="Gene3D" id="2.40.70.10">
    <property type="entry name" value="Acid Proteases"/>
    <property type="match status" value="2"/>
</dbReference>
<evidence type="ECO:0000313" key="14">
    <source>
        <dbReference type="Proteomes" id="UP001497480"/>
    </source>
</evidence>
<organism evidence="13 14">
    <name type="scientific">Lupinus luteus</name>
    <name type="common">European yellow lupine</name>
    <dbReference type="NCBI Taxonomy" id="3873"/>
    <lineage>
        <taxon>Eukaryota</taxon>
        <taxon>Viridiplantae</taxon>
        <taxon>Streptophyta</taxon>
        <taxon>Embryophyta</taxon>
        <taxon>Tracheophyta</taxon>
        <taxon>Spermatophyta</taxon>
        <taxon>Magnoliopsida</taxon>
        <taxon>eudicotyledons</taxon>
        <taxon>Gunneridae</taxon>
        <taxon>Pentapetalae</taxon>
        <taxon>rosids</taxon>
        <taxon>fabids</taxon>
        <taxon>Fabales</taxon>
        <taxon>Fabaceae</taxon>
        <taxon>Papilionoideae</taxon>
        <taxon>50 kb inversion clade</taxon>
        <taxon>genistoids sensu lato</taxon>
        <taxon>core genistoids</taxon>
        <taxon>Genisteae</taxon>
        <taxon>Lupinus</taxon>
    </lineage>
</organism>
<dbReference type="InterPro" id="IPR001461">
    <property type="entry name" value="Aspartic_peptidase_A1"/>
</dbReference>
<sequence>MDVKNRVSTLTMLFLSLFFCFPFAFIEANQPFLNLTTALNNTLNNNRPSSFVLQIQGTLGHYTVPFNIGNPPKPFELDIDTGSDLTWVECEAPCRKCKTPIDKRYKPHRNTVPCVDPLCAAVPKPRDFKCVDPTEQCDYFIEYVDEGSSLGVLVRDTVPIKFTNSVVKQTPLVFGCGYDQQFRGEYAPGILGLGKGKSSILSQLHDLGLVANVVGHCLKEKGGIIFFGDKFNSAPGIVWATMLQPSSGHYILDSANILYNGKPTSVKGLQVIFDTGSTYTYLNAQAYHAVLDLVINDLKTTPLKTATPDKSLPMCWKGPKPFKSVADVRNYFKPLALIFTKSNNAQLQLPLESYLVVTKEGNVCLGILDGSKNGLQNLNIIGDISFQDKLVVYDNDKKRIGWVAGKCKSP</sequence>
<keyword evidence="4" id="KW-0677">Repeat</keyword>
<dbReference type="InterPro" id="IPR032861">
    <property type="entry name" value="TAXi_N"/>
</dbReference>
<keyword evidence="3 11" id="KW-0732">Signal</keyword>
<dbReference type="PROSITE" id="PS51767">
    <property type="entry name" value="PEPTIDASE_A1"/>
    <property type="match status" value="1"/>
</dbReference>
<dbReference type="PRINTS" id="PR00792">
    <property type="entry name" value="PEPSIN"/>
</dbReference>
<evidence type="ECO:0000256" key="11">
    <source>
        <dbReference type="SAM" id="SignalP"/>
    </source>
</evidence>
<dbReference type="AlphaFoldDB" id="A0AAV1XDZ0"/>
<dbReference type="InterPro" id="IPR032799">
    <property type="entry name" value="TAXi_C"/>
</dbReference>
<dbReference type="InterPro" id="IPR001969">
    <property type="entry name" value="Aspartic_peptidase_AS"/>
</dbReference>
<keyword evidence="6 10" id="KW-0378">Hydrolase</keyword>
<feature type="domain" description="Peptidase A1" evidence="12">
    <location>
        <begin position="62"/>
        <end position="403"/>
    </location>
</feature>
<evidence type="ECO:0000256" key="10">
    <source>
        <dbReference type="RuleBase" id="RU000454"/>
    </source>
</evidence>
<dbReference type="FunFam" id="2.40.70.10:FF:000027">
    <property type="entry name" value="Aspartic proteinase Asp1 isoform A"/>
    <property type="match status" value="1"/>
</dbReference>
<proteinExistence type="inferred from homology"/>
<comment type="caution">
    <text evidence="13">The sequence shown here is derived from an EMBL/GenBank/DDBJ whole genome shotgun (WGS) entry which is preliminary data.</text>
</comment>
<accession>A0AAV1XDZ0</accession>
<evidence type="ECO:0000256" key="1">
    <source>
        <dbReference type="ARBA" id="ARBA00007447"/>
    </source>
</evidence>
<dbReference type="GO" id="GO:0006508">
    <property type="term" value="P:proteolysis"/>
    <property type="evidence" value="ECO:0007669"/>
    <property type="project" value="UniProtKB-KW"/>
</dbReference>
<feature type="active site" evidence="9">
    <location>
        <position position="274"/>
    </location>
</feature>
<dbReference type="Pfam" id="PF14543">
    <property type="entry name" value="TAXi_N"/>
    <property type="match status" value="1"/>
</dbReference>
<evidence type="ECO:0000256" key="7">
    <source>
        <dbReference type="ARBA" id="ARBA00068871"/>
    </source>
</evidence>
<dbReference type="EMBL" id="CAXHTB010000014">
    <property type="protein sequence ID" value="CAL0319404.1"/>
    <property type="molecule type" value="Genomic_DNA"/>
</dbReference>
<keyword evidence="14" id="KW-1185">Reference proteome</keyword>
<dbReference type="InterPro" id="IPR033121">
    <property type="entry name" value="PEPTIDASE_A1"/>
</dbReference>
<dbReference type="SUPFAM" id="SSF50630">
    <property type="entry name" value="Acid proteases"/>
    <property type="match status" value="1"/>
</dbReference>
<dbReference type="PANTHER" id="PTHR13683">
    <property type="entry name" value="ASPARTYL PROTEASES"/>
    <property type="match status" value="1"/>
</dbReference>
<evidence type="ECO:0000256" key="3">
    <source>
        <dbReference type="ARBA" id="ARBA00022729"/>
    </source>
</evidence>
<dbReference type="PANTHER" id="PTHR13683:SF227">
    <property type="entry name" value="EUKARYOTIC ASPARTYL PROTEASE FAMILY PROTEIN"/>
    <property type="match status" value="1"/>
</dbReference>
<keyword evidence="5 10" id="KW-0064">Aspartyl protease</keyword>
<dbReference type="Proteomes" id="UP001497480">
    <property type="component" value="Unassembled WGS sequence"/>
</dbReference>
<feature type="signal peptide" evidence="11">
    <location>
        <begin position="1"/>
        <end position="28"/>
    </location>
</feature>
<dbReference type="PROSITE" id="PS00141">
    <property type="entry name" value="ASP_PROTEASE"/>
    <property type="match status" value="1"/>
</dbReference>
<evidence type="ECO:0000256" key="2">
    <source>
        <dbReference type="ARBA" id="ARBA00022670"/>
    </source>
</evidence>
<reference evidence="13 14" key="1">
    <citation type="submission" date="2024-03" db="EMBL/GenBank/DDBJ databases">
        <authorList>
            <person name="Martinez-Hernandez J."/>
        </authorList>
    </citation>
    <scope>NUCLEOTIDE SEQUENCE [LARGE SCALE GENOMIC DNA]</scope>
</reference>
<name>A0AAV1XDZ0_LUPLU</name>
<evidence type="ECO:0000259" key="12">
    <source>
        <dbReference type="PROSITE" id="PS51767"/>
    </source>
</evidence>
<evidence type="ECO:0000256" key="6">
    <source>
        <dbReference type="ARBA" id="ARBA00022801"/>
    </source>
</evidence>
<evidence type="ECO:0000256" key="5">
    <source>
        <dbReference type="ARBA" id="ARBA00022750"/>
    </source>
</evidence>
<evidence type="ECO:0000313" key="13">
    <source>
        <dbReference type="EMBL" id="CAL0319404.1"/>
    </source>
</evidence>